<organism evidence="1 2">
    <name type="scientific">Clavelina lepadiformis</name>
    <name type="common">Light-bulb sea squirt</name>
    <name type="synonym">Ascidia lepadiformis</name>
    <dbReference type="NCBI Taxonomy" id="159417"/>
    <lineage>
        <taxon>Eukaryota</taxon>
        <taxon>Metazoa</taxon>
        <taxon>Chordata</taxon>
        <taxon>Tunicata</taxon>
        <taxon>Ascidiacea</taxon>
        <taxon>Aplousobranchia</taxon>
        <taxon>Clavelinidae</taxon>
        <taxon>Clavelina</taxon>
    </lineage>
</organism>
<accession>A0ABP0FWP9</accession>
<evidence type="ECO:0000313" key="1">
    <source>
        <dbReference type="EMBL" id="CAK8683142.1"/>
    </source>
</evidence>
<gene>
    <name evidence="1" type="ORF">CVLEPA_LOCUS14244</name>
</gene>
<evidence type="ECO:0000313" key="2">
    <source>
        <dbReference type="Proteomes" id="UP001642483"/>
    </source>
</evidence>
<comment type="caution">
    <text evidence="1">The sequence shown here is derived from an EMBL/GenBank/DDBJ whole genome shotgun (WGS) entry which is preliminary data.</text>
</comment>
<reference evidence="1 2" key="1">
    <citation type="submission" date="2024-02" db="EMBL/GenBank/DDBJ databases">
        <authorList>
            <person name="Daric V."/>
            <person name="Darras S."/>
        </authorList>
    </citation>
    <scope>NUCLEOTIDE SEQUENCE [LARGE SCALE GENOMIC DNA]</scope>
</reference>
<name>A0ABP0FWP9_CLALP</name>
<proteinExistence type="predicted"/>
<dbReference type="EMBL" id="CAWYQH010000096">
    <property type="protein sequence ID" value="CAK8683142.1"/>
    <property type="molecule type" value="Genomic_DNA"/>
</dbReference>
<sequence>MEVILRQSYRRDVKPTFQKVTFAQAVKAFDYDLDKTIPFDLVLPNTCAEKFAQDLVQNIMFQVTKPLDNKLIQEYMDSLFLSIIRSLDDHSMRNSMLQQVHLENYADKLASEIAVGSLTAALPSLNEARKIQKFNEYADNLVNGILSEVVEVCDSGLTDYCDRIVADAVHAAVISAPRRKCIEEVATLYAEKLSLRVFRDFFIHLITDANNLAYHMLGSYEAVSKNLIDTFAQHITDQIMTEIIPKENKAVEDTESDLLDWYSNNLARDIIETAEESVLDRIVTPKQQESSKITVETAEFYASQIMQNLVWETPCYASHSKTSSTSSQPGCSYECYDAGSESVTPRSATDEIVWKRGLYHFADQLLYSLSVLENDRTSPGFFFTTEHDVAKSRVRRSGSCPHIQRKPILKSKDNSGLRRQSETVVRFRISVVNYAEDLASKIIQSTLNS</sequence>
<keyword evidence="2" id="KW-1185">Reference proteome</keyword>
<dbReference type="Proteomes" id="UP001642483">
    <property type="component" value="Unassembled WGS sequence"/>
</dbReference>
<protein>
    <submittedName>
        <fullName evidence="1">Uncharacterized protein</fullName>
    </submittedName>
</protein>